<gene>
    <name evidence="1" type="ORF">MLD38_010800</name>
</gene>
<accession>A0ACB9R551</accession>
<evidence type="ECO:0000313" key="1">
    <source>
        <dbReference type="EMBL" id="KAI4372588.1"/>
    </source>
</evidence>
<dbReference type="Proteomes" id="UP001057402">
    <property type="component" value="Chromosome 4"/>
</dbReference>
<dbReference type="EMBL" id="CM042883">
    <property type="protein sequence ID" value="KAI4372588.1"/>
    <property type="molecule type" value="Genomic_DNA"/>
</dbReference>
<sequence>MGLLDRPLTPSRCVARLAAKLESMEHCLRTQPQVSIEESMEVAKLLDVQDSYQKPEMFSVLLVGILLGQQQQQPQESKERRKTHSGDIS</sequence>
<comment type="caution">
    <text evidence="1">The sequence shown here is derived from an EMBL/GenBank/DDBJ whole genome shotgun (WGS) entry which is preliminary data.</text>
</comment>
<reference evidence="2" key="1">
    <citation type="journal article" date="2023" name="Front. Plant Sci.">
        <title>Chromosomal-level genome assembly of Melastoma candidum provides insights into trichome evolution.</title>
        <authorList>
            <person name="Zhong Y."/>
            <person name="Wu W."/>
            <person name="Sun C."/>
            <person name="Zou P."/>
            <person name="Liu Y."/>
            <person name="Dai S."/>
            <person name="Zhou R."/>
        </authorList>
    </citation>
    <scope>NUCLEOTIDE SEQUENCE [LARGE SCALE GENOMIC DNA]</scope>
</reference>
<proteinExistence type="predicted"/>
<protein>
    <submittedName>
        <fullName evidence="1">Uncharacterized protein</fullName>
    </submittedName>
</protein>
<name>A0ACB9R551_9MYRT</name>
<evidence type="ECO:0000313" key="2">
    <source>
        <dbReference type="Proteomes" id="UP001057402"/>
    </source>
</evidence>
<organism evidence="1 2">
    <name type="scientific">Melastoma candidum</name>
    <dbReference type="NCBI Taxonomy" id="119954"/>
    <lineage>
        <taxon>Eukaryota</taxon>
        <taxon>Viridiplantae</taxon>
        <taxon>Streptophyta</taxon>
        <taxon>Embryophyta</taxon>
        <taxon>Tracheophyta</taxon>
        <taxon>Spermatophyta</taxon>
        <taxon>Magnoliopsida</taxon>
        <taxon>eudicotyledons</taxon>
        <taxon>Gunneridae</taxon>
        <taxon>Pentapetalae</taxon>
        <taxon>rosids</taxon>
        <taxon>malvids</taxon>
        <taxon>Myrtales</taxon>
        <taxon>Melastomataceae</taxon>
        <taxon>Melastomatoideae</taxon>
        <taxon>Melastomateae</taxon>
        <taxon>Melastoma</taxon>
    </lineage>
</organism>
<keyword evidence="2" id="KW-1185">Reference proteome</keyword>